<organism evidence="4 5">
    <name type="scientific">Chlorella sorokiniana</name>
    <name type="common">Freshwater green alga</name>
    <dbReference type="NCBI Taxonomy" id="3076"/>
    <lineage>
        <taxon>Eukaryota</taxon>
        <taxon>Viridiplantae</taxon>
        <taxon>Chlorophyta</taxon>
        <taxon>core chlorophytes</taxon>
        <taxon>Trebouxiophyceae</taxon>
        <taxon>Chlorellales</taxon>
        <taxon>Chlorellaceae</taxon>
        <taxon>Chlorella clade</taxon>
        <taxon>Chlorella</taxon>
    </lineage>
</organism>
<accession>A0A2P6TXH2</accession>
<dbReference type="STRING" id="3076.A0A2P6TXH2"/>
<comment type="similarity">
    <text evidence="1">Belongs to the peptidase C26 family.</text>
</comment>
<dbReference type="AlphaFoldDB" id="A0A2P6TXH2"/>
<feature type="compositionally biased region" description="Gly residues" evidence="2">
    <location>
        <begin position="144"/>
        <end position="165"/>
    </location>
</feature>
<evidence type="ECO:0000313" key="5">
    <source>
        <dbReference type="Proteomes" id="UP000239899"/>
    </source>
</evidence>
<evidence type="ECO:0000256" key="2">
    <source>
        <dbReference type="SAM" id="MobiDB-lite"/>
    </source>
</evidence>
<evidence type="ECO:0000256" key="1">
    <source>
        <dbReference type="ARBA" id="ARBA00011083"/>
    </source>
</evidence>
<dbReference type="PANTHER" id="PTHR42695">
    <property type="entry name" value="GLUTAMINE AMIDOTRANSFERASE YLR126C-RELATED"/>
    <property type="match status" value="1"/>
</dbReference>
<feature type="domain" description="Glutamine amidotransferase" evidence="3">
    <location>
        <begin position="46"/>
        <end position="218"/>
    </location>
</feature>
<dbReference type="InterPro" id="IPR017926">
    <property type="entry name" value="GATASE"/>
</dbReference>
<gene>
    <name evidence="4" type="ORF">C2E21_2204</name>
</gene>
<dbReference type="SUPFAM" id="SSF52317">
    <property type="entry name" value="Class I glutamine amidotransferase-like"/>
    <property type="match status" value="1"/>
</dbReference>
<dbReference type="GO" id="GO:0016740">
    <property type="term" value="F:transferase activity"/>
    <property type="evidence" value="ECO:0007669"/>
    <property type="project" value="UniProtKB-KW"/>
</dbReference>
<comment type="caution">
    <text evidence="4">The sequence shown here is derived from an EMBL/GenBank/DDBJ whole genome shotgun (WGS) entry which is preliminary data.</text>
</comment>
<evidence type="ECO:0000259" key="3">
    <source>
        <dbReference type="Pfam" id="PF00117"/>
    </source>
</evidence>
<dbReference type="EMBL" id="LHPG02000004">
    <property type="protein sequence ID" value="PRW58767.1"/>
    <property type="molecule type" value="Genomic_DNA"/>
</dbReference>
<dbReference type="Pfam" id="PF00117">
    <property type="entry name" value="GATase"/>
    <property type="match status" value="1"/>
</dbReference>
<proteinExistence type="inferred from homology"/>
<dbReference type="GO" id="GO:0005829">
    <property type="term" value="C:cytosol"/>
    <property type="evidence" value="ECO:0007669"/>
    <property type="project" value="TreeGrafter"/>
</dbReference>
<dbReference type="Proteomes" id="UP000239899">
    <property type="component" value="Unassembled WGS sequence"/>
</dbReference>
<keyword evidence="5" id="KW-1185">Reference proteome</keyword>
<feature type="region of interest" description="Disordered" evidence="2">
    <location>
        <begin position="142"/>
        <end position="168"/>
    </location>
</feature>
<name>A0A2P6TXH2_CHLSO</name>
<dbReference type="CDD" id="cd01741">
    <property type="entry name" value="GATase1_1"/>
    <property type="match status" value="1"/>
</dbReference>
<dbReference type="InterPro" id="IPR044992">
    <property type="entry name" value="ChyE-like"/>
</dbReference>
<keyword evidence="4" id="KW-0315">Glutamine amidotransferase</keyword>
<dbReference type="OrthoDB" id="92161at2759"/>
<protein>
    <submittedName>
        <fullName evidence="4">Glutamine amidotransferase</fullName>
    </submittedName>
</protein>
<sequence length="296" mass="31441">MRFAYLDCEDAAKWAGHEVIGQALLHPGAHWRHYRCFNRELPPLDSLAQLDGVLISGSHYSAYEEHQWIRELEVWLRQAVPAHPQVRFLAICFGAQVMAQALGGRVGKNPDGGFVLKVESVQLSDALRSSTAMQLASSDIAATGSGGSNGGTSGGNSSSSGGGPGSVRIIQSHGDQVLQLPPSCVLLAHSPTAPVEMFSNAAGNLLAVQGHVELSREETLEKIWPAITASGRLSQEESEESRRSVAEDPLDAPLLVCMFRRFMERGLPEAATAAAANDGKSGRSSSTALAMDGQEA</sequence>
<reference evidence="4 5" key="1">
    <citation type="journal article" date="2018" name="Plant J.">
        <title>Genome sequences of Chlorella sorokiniana UTEX 1602 and Micractinium conductrix SAG 241.80: implications to maltose excretion by a green alga.</title>
        <authorList>
            <person name="Arriola M.B."/>
            <person name="Velmurugan N."/>
            <person name="Zhang Y."/>
            <person name="Plunkett M.H."/>
            <person name="Hondzo H."/>
            <person name="Barney B.M."/>
        </authorList>
    </citation>
    <scope>NUCLEOTIDE SEQUENCE [LARGE SCALE GENOMIC DNA]</scope>
    <source>
        <strain evidence="5">UTEX 1602</strain>
    </source>
</reference>
<dbReference type="Gene3D" id="3.40.50.880">
    <property type="match status" value="1"/>
</dbReference>
<dbReference type="PANTHER" id="PTHR42695:SF5">
    <property type="entry name" value="GLUTAMINE AMIDOTRANSFERASE YLR126C-RELATED"/>
    <property type="match status" value="1"/>
</dbReference>
<evidence type="ECO:0000313" key="4">
    <source>
        <dbReference type="EMBL" id="PRW58767.1"/>
    </source>
</evidence>
<dbReference type="InterPro" id="IPR029062">
    <property type="entry name" value="Class_I_gatase-like"/>
</dbReference>
<feature type="region of interest" description="Disordered" evidence="2">
    <location>
        <begin position="270"/>
        <end position="296"/>
    </location>
</feature>